<sequence>MNLPPEHHVISASHTDRQTSLPVRSDGPVLDPSWSVAELNLEDLVLAYMSGSKTVDRSRRAALEVLP</sequence>
<reference evidence="3" key="1">
    <citation type="journal article" date="2019" name="Int. J. Syst. Evol. Microbiol.">
        <title>The Global Catalogue of Microorganisms (GCM) 10K type strain sequencing project: providing services to taxonomists for standard genome sequencing and annotation.</title>
        <authorList>
            <consortium name="The Broad Institute Genomics Platform"/>
            <consortium name="The Broad Institute Genome Sequencing Center for Infectious Disease"/>
            <person name="Wu L."/>
            <person name="Ma J."/>
        </authorList>
    </citation>
    <scope>NUCLEOTIDE SEQUENCE [LARGE SCALE GENOMIC DNA]</scope>
    <source>
        <strain evidence="3">YIM 94188</strain>
    </source>
</reference>
<dbReference type="Proteomes" id="UP001596072">
    <property type="component" value="Unassembled WGS sequence"/>
</dbReference>
<comment type="caution">
    <text evidence="2">The sequence shown here is derived from an EMBL/GenBank/DDBJ whole genome shotgun (WGS) entry which is preliminary data.</text>
</comment>
<evidence type="ECO:0000256" key="1">
    <source>
        <dbReference type="SAM" id="MobiDB-lite"/>
    </source>
</evidence>
<evidence type="ECO:0000313" key="2">
    <source>
        <dbReference type="EMBL" id="MFC5730899.1"/>
    </source>
</evidence>
<name>A0ABW0ZNQ7_9ACTN</name>
<dbReference type="RefSeq" id="WP_136432180.1">
    <property type="nucleotide sequence ID" value="NZ_JBHSNS010000011.1"/>
</dbReference>
<gene>
    <name evidence="2" type="ORF">ACFPQB_18405</name>
</gene>
<keyword evidence="3" id="KW-1185">Reference proteome</keyword>
<protein>
    <submittedName>
        <fullName evidence="2">Uncharacterized protein</fullName>
    </submittedName>
</protein>
<organism evidence="2 3">
    <name type="scientific">Nocardioides vastitatis</name>
    <dbReference type="NCBI Taxonomy" id="2568655"/>
    <lineage>
        <taxon>Bacteria</taxon>
        <taxon>Bacillati</taxon>
        <taxon>Actinomycetota</taxon>
        <taxon>Actinomycetes</taxon>
        <taxon>Propionibacteriales</taxon>
        <taxon>Nocardioidaceae</taxon>
        <taxon>Nocardioides</taxon>
    </lineage>
</organism>
<evidence type="ECO:0000313" key="3">
    <source>
        <dbReference type="Proteomes" id="UP001596072"/>
    </source>
</evidence>
<feature type="compositionally biased region" description="Basic and acidic residues" evidence="1">
    <location>
        <begin position="1"/>
        <end position="17"/>
    </location>
</feature>
<proteinExistence type="predicted"/>
<accession>A0ABW0ZNQ7</accession>
<dbReference type="EMBL" id="JBHSNS010000011">
    <property type="protein sequence ID" value="MFC5730899.1"/>
    <property type="molecule type" value="Genomic_DNA"/>
</dbReference>
<feature type="region of interest" description="Disordered" evidence="1">
    <location>
        <begin position="1"/>
        <end position="26"/>
    </location>
</feature>